<evidence type="ECO:0000256" key="2">
    <source>
        <dbReference type="ARBA" id="ARBA00022475"/>
    </source>
</evidence>
<keyword evidence="3 6" id="KW-0812">Transmembrane</keyword>
<name>A0A7L6APN6_9GAMM</name>
<proteinExistence type="predicted"/>
<keyword evidence="2" id="KW-1003">Cell membrane</keyword>
<dbReference type="Proteomes" id="UP000510621">
    <property type="component" value="Chromosome"/>
</dbReference>
<reference evidence="8" key="1">
    <citation type="submission" date="2020-06" db="EMBL/GenBank/DDBJ databases">
        <title>Analysis procedures for assessing recovery of high quality, complete, closed genomes from Nanopore long read metagenome sequencing.</title>
        <authorList>
            <person name="Bessarab I."/>
            <person name="Arumugam K."/>
            <person name="Haryono M."/>
            <person name="Liu X."/>
            <person name="Roy S."/>
            <person name="Zuniga-Montanez R.E."/>
            <person name="Qiu G."/>
            <person name="Drautz-Moses D.I."/>
            <person name="Law Y.Y."/>
            <person name="Wuertz S."/>
            <person name="Lauro F.M."/>
            <person name="Huson D.H."/>
            <person name="Williams R.B."/>
        </authorList>
    </citation>
    <scope>NUCLEOTIDE SEQUENCE [LARGE SCALE GENOMIC DNA]</scope>
    <source>
        <strain evidence="8">SSD2</strain>
    </source>
</reference>
<evidence type="ECO:0000256" key="1">
    <source>
        <dbReference type="ARBA" id="ARBA00004651"/>
    </source>
</evidence>
<organism evidence="8 9">
    <name type="scientific">Candidatus Thiothrix singaporensis</name>
    <dbReference type="NCBI Taxonomy" id="2799669"/>
    <lineage>
        <taxon>Bacteria</taxon>
        <taxon>Pseudomonadati</taxon>
        <taxon>Pseudomonadota</taxon>
        <taxon>Gammaproteobacteria</taxon>
        <taxon>Thiotrichales</taxon>
        <taxon>Thiotrichaceae</taxon>
        <taxon>Thiothrix</taxon>
    </lineage>
</organism>
<dbReference type="AlphaFoldDB" id="A0A7L6APN6"/>
<feature type="domain" description="Cardiolipin synthase N-terminal" evidence="7">
    <location>
        <begin position="28"/>
        <end position="66"/>
    </location>
</feature>
<evidence type="ECO:0000256" key="3">
    <source>
        <dbReference type="ARBA" id="ARBA00022692"/>
    </source>
</evidence>
<accession>A0A7L6APN6</accession>
<feature type="transmembrane region" description="Helical" evidence="6">
    <location>
        <begin position="12"/>
        <end position="35"/>
    </location>
</feature>
<sequence length="102" mass="11386">MATAAFIDWSDSSVWLLLLPTLHVLMVLAGVAHVLMQKPKVGIAFAWIILIIAFPVAGITLYLLVGERRISLRRRKSWNRRGGMFRCHQRNPGGGTHCLPVP</sequence>
<dbReference type="GO" id="GO:0005886">
    <property type="term" value="C:plasma membrane"/>
    <property type="evidence" value="ECO:0007669"/>
    <property type="project" value="UniProtKB-SubCell"/>
</dbReference>
<evidence type="ECO:0000256" key="4">
    <source>
        <dbReference type="ARBA" id="ARBA00022989"/>
    </source>
</evidence>
<dbReference type="EMBL" id="CP059265">
    <property type="protein sequence ID" value="QLQ31070.1"/>
    <property type="molecule type" value="Genomic_DNA"/>
</dbReference>
<comment type="subcellular location">
    <subcellularLocation>
        <location evidence="1">Cell membrane</location>
        <topology evidence="1">Multi-pass membrane protein</topology>
    </subcellularLocation>
</comment>
<evidence type="ECO:0000313" key="8">
    <source>
        <dbReference type="EMBL" id="QLQ31070.1"/>
    </source>
</evidence>
<keyword evidence="5 6" id="KW-0472">Membrane</keyword>
<dbReference type="KEGG" id="this:HZT40_05050"/>
<evidence type="ECO:0000256" key="5">
    <source>
        <dbReference type="ARBA" id="ARBA00023136"/>
    </source>
</evidence>
<evidence type="ECO:0000256" key="6">
    <source>
        <dbReference type="SAM" id="Phobius"/>
    </source>
</evidence>
<dbReference type="InterPro" id="IPR027379">
    <property type="entry name" value="CLS_N"/>
</dbReference>
<keyword evidence="9" id="KW-1185">Reference proteome</keyword>
<feature type="transmembrane region" description="Helical" evidence="6">
    <location>
        <begin position="41"/>
        <end position="65"/>
    </location>
</feature>
<gene>
    <name evidence="8" type="ORF">HZT40_05050</name>
</gene>
<dbReference type="Pfam" id="PF13396">
    <property type="entry name" value="PLDc_N"/>
    <property type="match status" value="1"/>
</dbReference>
<protein>
    <submittedName>
        <fullName evidence="8">PLDc N-terminal domain-containing protein</fullName>
    </submittedName>
</protein>
<evidence type="ECO:0000259" key="7">
    <source>
        <dbReference type="Pfam" id="PF13396"/>
    </source>
</evidence>
<keyword evidence="4 6" id="KW-1133">Transmembrane helix</keyword>
<evidence type="ECO:0000313" key="9">
    <source>
        <dbReference type="Proteomes" id="UP000510621"/>
    </source>
</evidence>